<keyword evidence="3" id="KW-1185">Reference proteome</keyword>
<dbReference type="GO" id="GO:0016787">
    <property type="term" value="F:hydrolase activity"/>
    <property type="evidence" value="ECO:0007669"/>
    <property type="project" value="UniProtKB-KW"/>
</dbReference>
<keyword evidence="2" id="KW-0378">Hydrolase</keyword>
<proteinExistence type="predicted"/>
<dbReference type="PRINTS" id="PR00111">
    <property type="entry name" value="ABHYDROLASE"/>
</dbReference>
<protein>
    <submittedName>
        <fullName evidence="2">Alpha/beta hydrolase</fullName>
    </submittedName>
</protein>
<dbReference type="PANTHER" id="PTHR43798">
    <property type="entry name" value="MONOACYLGLYCEROL LIPASE"/>
    <property type="match status" value="1"/>
</dbReference>
<dbReference type="InterPro" id="IPR050266">
    <property type="entry name" value="AB_hydrolase_sf"/>
</dbReference>
<dbReference type="RefSeq" id="WP_200342110.1">
    <property type="nucleotide sequence ID" value="NZ_NRRL01000061.1"/>
</dbReference>
<organism evidence="2 3">
    <name type="scientific">Rhodovibrio sodomensis</name>
    <dbReference type="NCBI Taxonomy" id="1088"/>
    <lineage>
        <taxon>Bacteria</taxon>
        <taxon>Pseudomonadati</taxon>
        <taxon>Pseudomonadota</taxon>
        <taxon>Alphaproteobacteria</taxon>
        <taxon>Rhodospirillales</taxon>
        <taxon>Rhodovibrionaceae</taxon>
        <taxon>Rhodovibrio</taxon>
    </lineage>
</organism>
<dbReference type="InterPro" id="IPR000073">
    <property type="entry name" value="AB_hydrolase_1"/>
</dbReference>
<dbReference type="PANTHER" id="PTHR43798:SF33">
    <property type="entry name" value="HYDROLASE, PUTATIVE (AFU_ORTHOLOGUE AFUA_2G14860)-RELATED"/>
    <property type="match status" value="1"/>
</dbReference>
<dbReference type="Gene3D" id="3.40.50.1820">
    <property type="entry name" value="alpha/beta hydrolase"/>
    <property type="match status" value="1"/>
</dbReference>
<evidence type="ECO:0000259" key="1">
    <source>
        <dbReference type="Pfam" id="PF12697"/>
    </source>
</evidence>
<name>A0ABS1DJV0_9PROT</name>
<dbReference type="InterPro" id="IPR029058">
    <property type="entry name" value="AB_hydrolase_fold"/>
</dbReference>
<evidence type="ECO:0000313" key="2">
    <source>
        <dbReference type="EMBL" id="MBK1669768.1"/>
    </source>
</evidence>
<dbReference type="Proteomes" id="UP001296873">
    <property type="component" value="Unassembled WGS sequence"/>
</dbReference>
<comment type="caution">
    <text evidence="2">The sequence shown here is derived from an EMBL/GenBank/DDBJ whole genome shotgun (WGS) entry which is preliminary data.</text>
</comment>
<dbReference type="SUPFAM" id="SSF53474">
    <property type="entry name" value="alpha/beta-Hydrolases"/>
    <property type="match status" value="1"/>
</dbReference>
<dbReference type="Pfam" id="PF12697">
    <property type="entry name" value="Abhydrolase_6"/>
    <property type="match status" value="1"/>
</dbReference>
<sequence>MPERRASYTAPDWAREGADWPNRAASRFVEAGGVTWHVQVMGQGPALLLLHGTGGASHSFRDLAPLLAERFTVIVPDMPGHGFSSWPARADALSLPGMAKALGQLLQALELRPRVAAGHSAGAAVLAQMQLSGQLHADTLVSINGALLPLPGLPGLVFSPIAKVLNKGGFAARVFSLNAREPAAVERLLWGTGSSIDPRGIELYARLIRFSQHTAAALGMMARWDLKRLQRDLPDLKGALVMIVGANDLSVPPTEAGRVAAHRPGTRMATVYAAGHLAHEEKPGEVAALIFEAAGVDDASSAA</sequence>
<accession>A0ABS1DJV0</accession>
<reference evidence="2 3" key="1">
    <citation type="journal article" date="2020" name="Microorganisms">
        <title>Osmotic Adaptation and Compatible Solute Biosynthesis of Phototrophic Bacteria as Revealed from Genome Analyses.</title>
        <authorList>
            <person name="Imhoff J.F."/>
            <person name="Rahn T."/>
            <person name="Kunzel S."/>
            <person name="Keller A."/>
            <person name="Neulinger S.C."/>
        </authorList>
    </citation>
    <scope>NUCLEOTIDE SEQUENCE [LARGE SCALE GENOMIC DNA]</scope>
    <source>
        <strain evidence="2 3">DSM 9895</strain>
    </source>
</reference>
<evidence type="ECO:0000313" key="3">
    <source>
        <dbReference type="Proteomes" id="UP001296873"/>
    </source>
</evidence>
<gene>
    <name evidence="2" type="ORF">CKO28_17155</name>
</gene>
<feature type="domain" description="AB hydrolase-1" evidence="1">
    <location>
        <begin position="47"/>
        <end position="288"/>
    </location>
</feature>
<dbReference type="InterPro" id="IPR017497">
    <property type="entry name" value="BchO"/>
</dbReference>
<dbReference type="NCBIfam" id="TIGR03056">
    <property type="entry name" value="bchO_mg_che_rel"/>
    <property type="match status" value="1"/>
</dbReference>
<dbReference type="EMBL" id="NRRL01000061">
    <property type="protein sequence ID" value="MBK1669768.1"/>
    <property type="molecule type" value="Genomic_DNA"/>
</dbReference>